<dbReference type="InterPro" id="IPR027359">
    <property type="entry name" value="Volt_channel_dom_sf"/>
</dbReference>
<comment type="subcellular location">
    <subcellularLocation>
        <location evidence="1">Membrane</location>
        <topology evidence="1">Multi-pass membrane protein</topology>
    </subcellularLocation>
</comment>
<evidence type="ECO:0000313" key="7">
    <source>
        <dbReference type="EMBL" id="ETO19248.1"/>
    </source>
</evidence>
<feature type="non-terminal residue" evidence="7">
    <location>
        <position position="312"/>
    </location>
</feature>
<proteinExistence type="predicted"/>
<dbReference type="PANTHER" id="PTHR10037:SF62">
    <property type="entry name" value="SODIUM CHANNEL PROTEIN 60E"/>
    <property type="match status" value="1"/>
</dbReference>
<feature type="transmembrane region" description="Helical" evidence="5">
    <location>
        <begin position="202"/>
        <end position="225"/>
    </location>
</feature>
<evidence type="ECO:0000259" key="6">
    <source>
        <dbReference type="Pfam" id="PF00520"/>
    </source>
</evidence>
<feature type="transmembrane region" description="Helical" evidence="5">
    <location>
        <begin position="85"/>
        <end position="115"/>
    </location>
</feature>
<dbReference type="Gene3D" id="1.10.287.70">
    <property type="match status" value="1"/>
</dbReference>
<keyword evidence="2 5" id="KW-0812">Transmembrane</keyword>
<keyword evidence="3 5" id="KW-1133">Transmembrane helix</keyword>
<dbReference type="InterPro" id="IPR043203">
    <property type="entry name" value="VGCC_Ca_Na"/>
</dbReference>
<evidence type="ECO:0000256" key="1">
    <source>
        <dbReference type="ARBA" id="ARBA00004141"/>
    </source>
</evidence>
<sequence length="312" mass="35921">KQTDKTATNNKLDSLLREVCTSFDMSDYHHNAYLASNWNRLDALVVCLAVIGVGFPQISFLRSLRAFRPFRIMVRIDQIKVVLGALMRAIPAMLTTMAFCILFWFVLAIMGMGWWSDRFNVCMPPSSSSVAPEIAITYNKQECLAQHLHWRATTFNFDNVFQALHTLFILATRSNWNEIMFEAVDSSGKDRPPKFDHHPVSALYFIIVIILCSFFSLNLIVSILVDNFNRIKSEKDGSAFQTDAQREWVKNNSLLRRIALQRTSTPPKHKIRKLCFLVVEHDKFEQMIITLIICNVITMACEHYQQSAQLTF</sequence>
<keyword evidence="8" id="KW-1185">Reference proteome</keyword>
<evidence type="ECO:0000256" key="4">
    <source>
        <dbReference type="ARBA" id="ARBA00023136"/>
    </source>
</evidence>
<evidence type="ECO:0000256" key="3">
    <source>
        <dbReference type="ARBA" id="ARBA00022989"/>
    </source>
</evidence>
<reference evidence="7 8" key="1">
    <citation type="journal article" date="2013" name="Curr. Biol.">
        <title>The Genome of the Foraminiferan Reticulomyxa filosa.</title>
        <authorList>
            <person name="Glockner G."/>
            <person name="Hulsmann N."/>
            <person name="Schleicher M."/>
            <person name="Noegel A.A."/>
            <person name="Eichinger L."/>
            <person name="Gallinger C."/>
            <person name="Pawlowski J."/>
            <person name="Sierra R."/>
            <person name="Euteneuer U."/>
            <person name="Pillet L."/>
            <person name="Moustafa A."/>
            <person name="Platzer M."/>
            <person name="Groth M."/>
            <person name="Szafranski K."/>
            <person name="Schliwa M."/>
        </authorList>
    </citation>
    <scope>NUCLEOTIDE SEQUENCE [LARGE SCALE GENOMIC DNA]</scope>
</reference>
<dbReference type="InterPro" id="IPR005821">
    <property type="entry name" value="Ion_trans_dom"/>
</dbReference>
<organism evidence="7 8">
    <name type="scientific">Reticulomyxa filosa</name>
    <dbReference type="NCBI Taxonomy" id="46433"/>
    <lineage>
        <taxon>Eukaryota</taxon>
        <taxon>Sar</taxon>
        <taxon>Rhizaria</taxon>
        <taxon>Retaria</taxon>
        <taxon>Foraminifera</taxon>
        <taxon>Monothalamids</taxon>
        <taxon>Reticulomyxidae</taxon>
        <taxon>Reticulomyxa</taxon>
    </lineage>
</organism>
<dbReference type="AlphaFoldDB" id="X6N017"/>
<name>X6N017_RETFI</name>
<dbReference type="GO" id="GO:0005248">
    <property type="term" value="F:voltage-gated sodium channel activity"/>
    <property type="evidence" value="ECO:0007669"/>
    <property type="project" value="TreeGrafter"/>
</dbReference>
<dbReference type="SUPFAM" id="SSF81324">
    <property type="entry name" value="Voltage-gated potassium channels"/>
    <property type="match status" value="1"/>
</dbReference>
<dbReference type="EMBL" id="ASPP01013880">
    <property type="protein sequence ID" value="ETO19248.1"/>
    <property type="molecule type" value="Genomic_DNA"/>
</dbReference>
<gene>
    <name evidence="7" type="ORF">RFI_17982</name>
</gene>
<protein>
    <submittedName>
        <fullName evidence="7">Sodium channel protein type 11 subunit alpha</fullName>
    </submittedName>
</protein>
<keyword evidence="7" id="KW-0813">Transport</keyword>
<evidence type="ECO:0000256" key="5">
    <source>
        <dbReference type="SAM" id="Phobius"/>
    </source>
</evidence>
<accession>X6N017</accession>
<evidence type="ECO:0000313" key="8">
    <source>
        <dbReference type="Proteomes" id="UP000023152"/>
    </source>
</evidence>
<evidence type="ECO:0000256" key="2">
    <source>
        <dbReference type="ARBA" id="ARBA00022692"/>
    </source>
</evidence>
<dbReference type="Proteomes" id="UP000023152">
    <property type="component" value="Unassembled WGS sequence"/>
</dbReference>
<dbReference type="Gene3D" id="1.20.120.350">
    <property type="entry name" value="Voltage-gated potassium channels. Chain C"/>
    <property type="match status" value="1"/>
</dbReference>
<comment type="caution">
    <text evidence="7">The sequence shown here is derived from an EMBL/GenBank/DDBJ whole genome shotgun (WGS) entry which is preliminary data.</text>
</comment>
<feature type="transmembrane region" description="Helical" evidence="5">
    <location>
        <begin position="43"/>
        <end position="64"/>
    </location>
</feature>
<feature type="non-terminal residue" evidence="7">
    <location>
        <position position="1"/>
    </location>
</feature>
<feature type="domain" description="Ion transport" evidence="6">
    <location>
        <begin position="30"/>
        <end position="235"/>
    </location>
</feature>
<dbReference type="PANTHER" id="PTHR10037">
    <property type="entry name" value="VOLTAGE-GATED CATION CHANNEL CALCIUM AND SODIUM"/>
    <property type="match status" value="1"/>
</dbReference>
<keyword evidence="7" id="KW-0407">Ion channel</keyword>
<keyword evidence="4 5" id="KW-0472">Membrane</keyword>
<dbReference type="OrthoDB" id="2984333at2759"/>
<dbReference type="GO" id="GO:0001518">
    <property type="term" value="C:voltage-gated sodium channel complex"/>
    <property type="evidence" value="ECO:0007669"/>
    <property type="project" value="TreeGrafter"/>
</dbReference>
<dbReference type="Pfam" id="PF00520">
    <property type="entry name" value="Ion_trans"/>
    <property type="match status" value="1"/>
</dbReference>
<keyword evidence="7" id="KW-0406">Ion transport</keyword>